<sequence length="150" mass="16522">MICYRWGQLGDCNLPNPSWIGTEVKNLLVGTAGQSLDIALPVLDQEKVLFLILRSANLTGVRAEGGGGGGYHTTPQQTSGPPGMASSCAVQVKLELGHRAQVRKKPTVEGFTHDWMVFVRGPEHSNIQHFVEKVVFHLHESFPRPKRELL</sequence>
<dbReference type="InterPro" id="IPR038704">
    <property type="entry name" value="YEAST_sf"/>
</dbReference>
<dbReference type="PANTHER" id="PTHR47827">
    <property type="entry name" value="AHD DOMAIN-CONTAINING PROTEIN"/>
    <property type="match status" value="1"/>
</dbReference>
<dbReference type="PANTHER" id="PTHR47827:SF5">
    <property type="entry name" value="PROTEIN AF-9"/>
    <property type="match status" value="1"/>
</dbReference>
<comment type="subcellular location">
    <subcellularLocation>
        <location evidence="2">Nucleus</location>
    </subcellularLocation>
</comment>
<organism evidence="4 5">
    <name type="scientific">Eschrichtius robustus</name>
    <name type="common">California gray whale</name>
    <name type="synonym">Eschrichtius gibbosus</name>
    <dbReference type="NCBI Taxonomy" id="9764"/>
    <lineage>
        <taxon>Eukaryota</taxon>
        <taxon>Metazoa</taxon>
        <taxon>Chordata</taxon>
        <taxon>Craniata</taxon>
        <taxon>Vertebrata</taxon>
        <taxon>Euteleostomi</taxon>
        <taxon>Mammalia</taxon>
        <taxon>Eutheria</taxon>
        <taxon>Laurasiatheria</taxon>
        <taxon>Artiodactyla</taxon>
        <taxon>Whippomorpha</taxon>
        <taxon>Cetacea</taxon>
        <taxon>Mysticeti</taxon>
        <taxon>Eschrichtiidae</taxon>
        <taxon>Eschrichtius</taxon>
    </lineage>
</organism>
<dbReference type="PROSITE" id="PS51037">
    <property type="entry name" value="YEATS"/>
    <property type="match status" value="1"/>
</dbReference>
<evidence type="ECO:0000313" key="4">
    <source>
        <dbReference type="EMBL" id="KAJ8775544.1"/>
    </source>
</evidence>
<dbReference type="AlphaFoldDB" id="A0AB34G729"/>
<dbReference type="InterPro" id="IPR052790">
    <property type="entry name" value="YEATS_domain"/>
</dbReference>
<reference evidence="4 5" key="1">
    <citation type="submission" date="2022-11" db="EMBL/GenBank/DDBJ databases">
        <title>Whole genome sequence of Eschrichtius robustus ER-17-0199.</title>
        <authorList>
            <person name="Bruniche-Olsen A."/>
            <person name="Black A.N."/>
            <person name="Fields C.J."/>
            <person name="Walden K."/>
            <person name="Dewoody J.A."/>
        </authorList>
    </citation>
    <scope>NUCLEOTIDE SEQUENCE [LARGE SCALE GENOMIC DNA]</scope>
    <source>
        <strain evidence="4">ER-17-0199</strain>
        <tissue evidence="4">Blubber</tissue>
    </source>
</reference>
<gene>
    <name evidence="4" type="ORF">J1605_001264</name>
</gene>
<evidence type="ECO:0000256" key="1">
    <source>
        <dbReference type="ARBA" id="ARBA00023242"/>
    </source>
</evidence>
<dbReference type="Pfam" id="PF03366">
    <property type="entry name" value="YEATS"/>
    <property type="match status" value="1"/>
</dbReference>
<proteinExistence type="predicted"/>
<keyword evidence="5" id="KW-1185">Reference proteome</keyword>
<protein>
    <recommendedName>
        <fullName evidence="3">YEATS domain-containing protein</fullName>
    </recommendedName>
</protein>
<dbReference type="Gene3D" id="2.60.40.1970">
    <property type="entry name" value="YEATS domain"/>
    <property type="match status" value="1"/>
</dbReference>
<dbReference type="InterPro" id="IPR055129">
    <property type="entry name" value="YEATS_dom"/>
</dbReference>
<accession>A0AB34G729</accession>
<dbReference type="GO" id="GO:0008023">
    <property type="term" value="C:transcription elongation factor complex"/>
    <property type="evidence" value="ECO:0007669"/>
    <property type="project" value="TreeGrafter"/>
</dbReference>
<feature type="domain" description="YEATS" evidence="3">
    <location>
        <begin position="84"/>
        <end position="150"/>
    </location>
</feature>
<dbReference type="GO" id="GO:0045893">
    <property type="term" value="P:positive regulation of DNA-templated transcription"/>
    <property type="evidence" value="ECO:0007669"/>
    <property type="project" value="TreeGrafter"/>
</dbReference>
<evidence type="ECO:0000313" key="5">
    <source>
        <dbReference type="Proteomes" id="UP001159641"/>
    </source>
</evidence>
<keyword evidence="1 2" id="KW-0539">Nucleus</keyword>
<dbReference type="GO" id="GO:0003682">
    <property type="term" value="F:chromatin binding"/>
    <property type="evidence" value="ECO:0007669"/>
    <property type="project" value="TreeGrafter"/>
</dbReference>
<comment type="caution">
    <text evidence="4">The sequence shown here is derived from an EMBL/GenBank/DDBJ whole genome shotgun (WGS) entry which is preliminary data.</text>
</comment>
<dbReference type="Proteomes" id="UP001159641">
    <property type="component" value="Unassembled WGS sequence"/>
</dbReference>
<evidence type="ECO:0000256" key="2">
    <source>
        <dbReference type="PROSITE-ProRule" id="PRU00376"/>
    </source>
</evidence>
<dbReference type="EMBL" id="JAIQCJ010002624">
    <property type="protein sequence ID" value="KAJ8775544.1"/>
    <property type="molecule type" value="Genomic_DNA"/>
</dbReference>
<evidence type="ECO:0000259" key="3">
    <source>
        <dbReference type="PROSITE" id="PS51037"/>
    </source>
</evidence>
<name>A0AB34G729_ESCRO</name>